<comment type="subcellular location">
    <subcellularLocation>
        <location evidence="1">Cell membrane</location>
        <topology evidence="1">Multi-pass membrane protein</topology>
    </subcellularLocation>
</comment>
<dbReference type="SUPFAM" id="SSF56281">
    <property type="entry name" value="Metallo-hydrolase/oxidoreductase"/>
    <property type="match status" value="1"/>
</dbReference>
<feature type="transmembrane region" description="Helical" evidence="6">
    <location>
        <begin position="356"/>
        <end position="379"/>
    </location>
</feature>
<keyword evidence="5 6" id="KW-0472">Membrane</keyword>
<dbReference type="PANTHER" id="PTHR30619:SF1">
    <property type="entry name" value="RECOMBINATION PROTEIN 2"/>
    <property type="match status" value="1"/>
</dbReference>
<keyword evidence="3 6" id="KW-0812">Transmembrane</keyword>
<dbReference type="AlphaFoldDB" id="A0A3M7TWR0"/>
<dbReference type="InterPro" id="IPR036866">
    <property type="entry name" value="RibonucZ/Hydroxyglut_hydro"/>
</dbReference>
<feature type="transmembrane region" description="Helical" evidence="6">
    <location>
        <begin position="12"/>
        <end position="34"/>
    </location>
</feature>
<feature type="transmembrane region" description="Helical" evidence="6">
    <location>
        <begin position="312"/>
        <end position="336"/>
    </location>
</feature>
<dbReference type="NCBIfam" id="TIGR00361">
    <property type="entry name" value="ComEC_Rec2"/>
    <property type="match status" value="1"/>
</dbReference>
<name>A0A3M7TWR0_9BACI</name>
<dbReference type="Proteomes" id="UP000278746">
    <property type="component" value="Unassembled WGS sequence"/>
</dbReference>
<proteinExistence type="predicted"/>
<feature type="transmembrane region" description="Helical" evidence="6">
    <location>
        <begin position="452"/>
        <end position="471"/>
    </location>
</feature>
<dbReference type="InterPro" id="IPR035681">
    <property type="entry name" value="ComA-like_MBL"/>
</dbReference>
<dbReference type="NCBIfam" id="TIGR00360">
    <property type="entry name" value="ComEC_N-term"/>
    <property type="match status" value="1"/>
</dbReference>
<dbReference type="Pfam" id="PF03772">
    <property type="entry name" value="Competence"/>
    <property type="match status" value="1"/>
</dbReference>
<dbReference type="SMART" id="SM00849">
    <property type="entry name" value="Lactamase_B"/>
    <property type="match status" value="1"/>
</dbReference>
<feature type="domain" description="Metallo-beta-lactamase" evidence="7">
    <location>
        <begin position="512"/>
        <end position="717"/>
    </location>
</feature>
<sequence>MKAGSPMTNKSYLYAFSVLTAVLWSLEGAGFWTVTQTGFFTLLLYLHKVTLKRAFIFVFVMVCVFLWCEITASPVSSLNGNSEVLEGKVVTDPVLIRDQYRFQLKTISGERVMVYVETPVPGLHHGSACAMKGTYKKPGPVYHTYGFDYALYLERQGVFWTFYTDTSDQIVCEARTSVKQSLLHYRNKGIEGIRELGVKKGDPHTAAVMQALVFGERGDLPEDHRAAYQVIGVSHLLAVSGLHVGLVVLMILFLLKRSGFTKETATNTVFILLPVYIIIAGGAPSVVRASLMVMFAIAALKMSGKVKPSDSIVGVFIVLLLFDPSYIYQLGFQLSFLTSFVLITSGKILEQGETGISILFRVTLLAQVVSLPIILNQFYQFSLLSLPFNLLFIPFISIFVLPVSIAAVLFLPVFPLLSELLFNVISNPLGWLHNLMFFLNDLTLFRLHTGKISSEFMAVLMAVTVLLFRAWERRALIQLIFLTLCFCGLIGFKMLAPYYTKYGTVTMLDVGQGDAILIELPRREKVYLIDTGGVVTWGDEKEFQGPGQRVILPHLAAKGITQIDKLILTHGHTDHIGETCVLSHNIKINRVLYPSGEMLSDLEKEVQACLHYKGIPIVEAKEGVWWEAGENRFRVISPSGSEASENNRSIVLLARMGKEDWLFTGDIEEEAESRIVRDYPGLKADVLKVPHHGSSSSSTSEFVELVNPAIGIIPVGRNNRFQHPGSEVVERFREMGTDIYRTDIHGDVTIRFHQSGGGVEVITVVTE</sequence>
<dbReference type="PANTHER" id="PTHR30619">
    <property type="entry name" value="DNA INTERNALIZATION/COMPETENCE PROTEIN COMEC/REC2"/>
    <property type="match status" value="1"/>
</dbReference>
<evidence type="ECO:0000256" key="2">
    <source>
        <dbReference type="ARBA" id="ARBA00022475"/>
    </source>
</evidence>
<evidence type="ECO:0000256" key="6">
    <source>
        <dbReference type="SAM" id="Phobius"/>
    </source>
</evidence>
<evidence type="ECO:0000313" key="9">
    <source>
        <dbReference type="Proteomes" id="UP000278746"/>
    </source>
</evidence>
<protein>
    <submittedName>
        <fullName evidence="8">DNA internalization-related competence protein ComEC/Rec2</fullName>
    </submittedName>
</protein>
<evidence type="ECO:0000313" key="8">
    <source>
        <dbReference type="EMBL" id="RNA68845.1"/>
    </source>
</evidence>
<dbReference type="CDD" id="cd07731">
    <property type="entry name" value="ComA-like_MBL-fold"/>
    <property type="match status" value="1"/>
</dbReference>
<evidence type="ECO:0000256" key="1">
    <source>
        <dbReference type="ARBA" id="ARBA00004651"/>
    </source>
</evidence>
<dbReference type="GO" id="GO:0005886">
    <property type="term" value="C:plasma membrane"/>
    <property type="evidence" value="ECO:0007669"/>
    <property type="project" value="UniProtKB-SubCell"/>
</dbReference>
<dbReference type="GO" id="GO:0030420">
    <property type="term" value="P:establishment of competence for transformation"/>
    <property type="evidence" value="ECO:0007669"/>
    <property type="project" value="InterPro"/>
</dbReference>
<reference evidence="8 9" key="1">
    <citation type="submission" date="2018-10" db="EMBL/GenBank/DDBJ databases">
        <title>Bacillus Keqinensis sp. nov., a moderately halophilic bacterium isolated from a saline-alkaline lake.</title>
        <authorList>
            <person name="Wang H."/>
        </authorList>
    </citation>
    <scope>NUCLEOTIDE SEQUENCE [LARGE SCALE GENOMIC DNA]</scope>
    <source>
        <strain evidence="8 9">KQ-3</strain>
    </source>
</reference>
<keyword evidence="4 6" id="KW-1133">Transmembrane helix</keyword>
<dbReference type="InterPro" id="IPR052159">
    <property type="entry name" value="Competence_DNA_uptake"/>
</dbReference>
<evidence type="ECO:0000256" key="3">
    <source>
        <dbReference type="ARBA" id="ARBA00022692"/>
    </source>
</evidence>
<dbReference type="InterPro" id="IPR004797">
    <property type="entry name" value="Competence_ComEC/Rec2"/>
</dbReference>
<feature type="transmembrane region" description="Helical" evidence="6">
    <location>
        <begin position="275"/>
        <end position="300"/>
    </location>
</feature>
<feature type="transmembrane region" description="Helical" evidence="6">
    <location>
        <begin position="54"/>
        <end position="72"/>
    </location>
</feature>
<feature type="transmembrane region" description="Helical" evidence="6">
    <location>
        <begin position="235"/>
        <end position="255"/>
    </location>
</feature>
<comment type="caution">
    <text evidence="8">The sequence shown here is derived from an EMBL/GenBank/DDBJ whole genome shotgun (WGS) entry which is preliminary data.</text>
</comment>
<gene>
    <name evidence="8" type="ORF">EBO34_02440</name>
</gene>
<feature type="transmembrane region" description="Helical" evidence="6">
    <location>
        <begin position="477"/>
        <end position="496"/>
    </location>
</feature>
<dbReference type="OrthoDB" id="9761531at2"/>
<evidence type="ECO:0000259" key="7">
    <source>
        <dbReference type="SMART" id="SM00849"/>
    </source>
</evidence>
<feature type="transmembrane region" description="Helical" evidence="6">
    <location>
        <begin position="391"/>
        <end position="414"/>
    </location>
</feature>
<dbReference type="Pfam" id="PF13567">
    <property type="entry name" value="DUF4131"/>
    <property type="match status" value="1"/>
</dbReference>
<dbReference type="Gene3D" id="3.60.15.10">
    <property type="entry name" value="Ribonuclease Z/Hydroxyacylglutathione hydrolase-like"/>
    <property type="match status" value="1"/>
</dbReference>
<dbReference type="InterPro" id="IPR004477">
    <property type="entry name" value="ComEC_N"/>
</dbReference>
<keyword evidence="2" id="KW-1003">Cell membrane</keyword>
<keyword evidence="9" id="KW-1185">Reference proteome</keyword>
<dbReference type="InterPro" id="IPR025405">
    <property type="entry name" value="DUF4131"/>
</dbReference>
<accession>A0A3M7TWR0</accession>
<dbReference type="Pfam" id="PF00753">
    <property type="entry name" value="Lactamase_B"/>
    <property type="match status" value="1"/>
</dbReference>
<dbReference type="InterPro" id="IPR001279">
    <property type="entry name" value="Metallo-B-lactamas"/>
</dbReference>
<organism evidence="8 9">
    <name type="scientific">Alteribacter keqinensis</name>
    <dbReference type="NCBI Taxonomy" id="2483800"/>
    <lineage>
        <taxon>Bacteria</taxon>
        <taxon>Bacillati</taxon>
        <taxon>Bacillota</taxon>
        <taxon>Bacilli</taxon>
        <taxon>Bacillales</taxon>
        <taxon>Bacillaceae</taxon>
        <taxon>Alteribacter</taxon>
    </lineage>
</organism>
<evidence type="ECO:0000256" key="5">
    <source>
        <dbReference type="ARBA" id="ARBA00023136"/>
    </source>
</evidence>
<evidence type="ECO:0000256" key="4">
    <source>
        <dbReference type="ARBA" id="ARBA00022989"/>
    </source>
</evidence>
<dbReference type="EMBL" id="RHIB01000001">
    <property type="protein sequence ID" value="RNA68845.1"/>
    <property type="molecule type" value="Genomic_DNA"/>
</dbReference>